<dbReference type="Proteomes" id="UP000789702">
    <property type="component" value="Unassembled WGS sequence"/>
</dbReference>
<gene>
    <name evidence="1" type="ORF">DHETER_LOCUS14418</name>
</gene>
<accession>A0ACA9QIY0</accession>
<reference evidence="1" key="1">
    <citation type="submission" date="2021-06" db="EMBL/GenBank/DDBJ databases">
        <authorList>
            <person name="Kallberg Y."/>
            <person name="Tangrot J."/>
            <person name="Rosling A."/>
        </authorList>
    </citation>
    <scope>NUCLEOTIDE SEQUENCE</scope>
    <source>
        <strain evidence="1">IL203A</strain>
    </source>
</reference>
<evidence type="ECO:0000313" key="2">
    <source>
        <dbReference type="Proteomes" id="UP000789702"/>
    </source>
</evidence>
<protein>
    <submittedName>
        <fullName evidence="1">16525_t:CDS:1</fullName>
    </submittedName>
</protein>
<dbReference type="EMBL" id="CAJVPU010044205">
    <property type="protein sequence ID" value="CAG8747221.1"/>
    <property type="molecule type" value="Genomic_DNA"/>
</dbReference>
<sequence length="88" mass="10058">MMKLFIILFALIHVITSSSLNSLDNNNVNIVPQIVDLKSESTKTQSYADVDLDDNIAHETINKLDEQINGVVKYRWRCGACCRNERNF</sequence>
<keyword evidence="2" id="KW-1185">Reference proteome</keyword>
<organism evidence="1 2">
    <name type="scientific">Dentiscutata heterogama</name>
    <dbReference type="NCBI Taxonomy" id="1316150"/>
    <lineage>
        <taxon>Eukaryota</taxon>
        <taxon>Fungi</taxon>
        <taxon>Fungi incertae sedis</taxon>
        <taxon>Mucoromycota</taxon>
        <taxon>Glomeromycotina</taxon>
        <taxon>Glomeromycetes</taxon>
        <taxon>Diversisporales</taxon>
        <taxon>Gigasporaceae</taxon>
        <taxon>Dentiscutata</taxon>
    </lineage>
</organism>
<name>A0ACA9QIY0_9GLOM</name>
<comment type="caution">
    <text evidence="1">The sequence shown here is derived from an EMBL/GenBank/DDBJ whole genome shotgun (WGS) entry which is preliminary data.</text>
</comment>
<evidence type="ECO:0000313" key="1">
    <source>
        <dbReference type="EMBL" id="CAG8747221.1"/>
    </source>
</evidence>
<proteinExistence type="predicted"/>
<feature type="non-terminal residue" evidence="1">
    <location>
        <position position="88"/>
    </location>
</feature>